<dbReference type="InterPro" id="IPR056924">
    <property type="entry name" value="SH3_Tf2-1"/>
</dbReference>
<gene>
    <name evidence="2" type="ORF">V8G54_005127</name>
</gene>
<dbReference type="InterPro" id="IPR016197">
    <property type="entry name" value="Chromo-like_dom_sf"/>
</dbReference>
<name>A0AAQ3SF30_VIGMU</name>
<keyword evidence="3" id="KW-1185">Reference proteome</keyword>
<dbReference type="Pfam" id="PF00385">
    <property type="entry name" value="Chromo"/>
    <property type="match status" value="1"/>
</dbReference>
<dbReference type="Proteomes" id="UP001374535">
    <property type="component" value="Chromosome 1"/>
</dbReference>
<dbReference type="Gene3D" id="2.40.50.40">
    <property type="match status" value="1"/>
</dbReference>
<dbReference type="Pfam" id="PF24626">
    <property type="entry name" value="SH3_Tf2-1"/>
    <property type="match status" value="1"/>
</dbReference>
<dbReference type="EMBL" id="CP144700">
    <property type="protein sequence ID" value="WVZ26583.1"/>
    <property type="molecule type" value="Genomic_DNA"/>
</dbReference>
<feature type="domain" description="Chromo" evidence="1">
    <location>
        <begin position="204"/>
        <end position="236"/>
    </location>
</feature>
<dbReference type="InterPro" id="IPR023780">
    <property type="entry name" value="Chromo_domain"/>
</dbReference>
<organism evidence="2 3">
    <name type="scientific">Vigna mungo</name>
    <name type="common">Black gram</name>
    <name type="synonym">Phaseolus mungo</name>
    <dbReference type="NCBI Taxonomy" id="3915"/>
    <lineage>
        <taxon>Eukaryota</taxon>
        <taxon>Viridiplantae</taxon>
        <taxon>Streptophyta</taxon>
        <taxon>Embryophyta</taxon>
        <taxon>Tracheophyta</taxon>
        <taxon>Spermatophyta</taxon>
        <taxon>Magnoliopsida</taxon>
        <taxon>eudicotyledons</taxon>
        <taxon>Gunneridae</taxon>
        <taxon>Pentapetalae</taxon>
        <taxon>rosids</taxon>
        <taxon>fabids</taxon>
        <taxon>Fabales</taxon>
        <taxon>Fabaceae</taxon>
        <taxon>Papilionoideae</taxon>
        <taxon>50 kb inversion clade</taxon>
        <taxon>NPAAA clade</taxon>
        <taxon>indigoferoid/millettioid clade</taxon>
        <taxon>Phaseoleae</taxon>
        <taxon>Vigna</taxon>
    </lineage>
</organism>
<evidence type="ECO:0000313" key="3">
    <source>
        <dbReference type="Proteomes" id="UP001374535"/>
    </source>
</evidence>
<accession>A0AAQ3SF30</accession>
<evidence type="ECO:0000313" key="2">
    <source>
        <dbReference type="EMBL" id="WVZ26583.1"/>
    </source>
</evidence>
<dbReference type="PANTHER" id="PTHR46148">
    <property type="entry name" value="CHROMO DOMAIN-CONTAINING PROTEIN"/>
    <property type="match status" value="1"/>
</dbReference>
<dbReference type="PROSITE" id="PS50013">
    <property type="entry name" value="CHROMO_2"/>
    <property type="match status" value="1"/>
</dbReference>
<protein>
    <recommendedName>
        <fullName evidence="1">Chromo domain-containing protein</fullName>
    </recommendedName>
</protein>
<sequence>MVVLADDETVNEAGEVIVKVEVSWGGRNSPSTLCIEGQTEVVNRCLEAYLQCFVKNSFEIVYGRKPPTLVRITHGETRVKAVAAYLVDRDEAIQQLLQAQQQMKKFADKNVGEWVFIKLRPHRQLTIARRINQKLAPQYYGPFLVVAKNGEVFYKVQLPESAKVHLGFHISQLKKAIGNHAVELTLPTKLSLEEEDKEEPKTMLVARDILEGGNIINQWLVKWKGRTEKEKTWEDEVLLRSQIPSFNLEDKAVVVEGSNDRTLNKDQLKI</sequence>
<dbReference type="AlphaFoldDB" id="A0AAQ3SF30"/>
<evidence type="ECO:0000259" key="1">
    <source>
        <dbReference type="PROSITE" id="PS50013"/>
    </source>
</evidence>
<dbReference type="InterPro" id="IPR000953">
    <property type="entry name" value="Chromo/chromo_shadow_dom"/>
</dbReference>
<dbReference type="SUPFAM" id="SSF54160">
    <property type="entry name" value="Chromo domain-like"/>
    <property type="match status" value="1"/>
</dbReference>
<dbReference type="PANTHER" id="PTHR46148:SF57">
    <property type="entry name" value="OS12G0499874 PROTEIN"/>
    <property type="match status" value="1"/>
</dbReference>
<proteinExistence type="predicted"/>
<reference evidence="2 3" key="1">
    <citation type="journal article" date="2023" name="Life. Sci Alliance">
        <title>Evolutionary insights into 3D genome organization and epigenetic landscape of Vigna mungo.</title>
        <authorList>
            <person name="Junaid A."/>
            <person name="Singh B."/>
            <person name="Bhatia S."/>
        </authorList>
    </citation>
    <scope>NUCLEOTIDE SEQUENCE [LARGE SCALE GENOMIC DNA]</scope>
    <source>
        <strain evidence="2">Urdbean</strain>
    </source>
</reference>